<keyword evidence="2" id="KW-0547">Nucleotide-binding</keyword>
<protein>
    <submittedName>
        <fullName evidence="5">ATP-binding cassette domain-containing protein</fullName>
    </submittedName>
</protein>
<dbReference type="InterPro" id="IPR051782">
    <property type="entry name" value="ABC_Transporter_VariousFunc"/>
</dbReference>
<keyword evidence="6" id="KW-1185">Reference proteome</keyword>
<evidence type="ECO:0000256" key="2">
    <source>
        <dbReference type="ARBA" id="ARBA00022741"/>
    </source>
</evidence>
<feature type="domain" description="ABC transporter" evidence="4">
    <location>
        <begin position="18"/>
        <end position="84"/>
    </location>
</feature>
<dbReference type="Gene3D" id="3.40.50.300">
    <property type="entry name" value="P-loop containing nucleotide triphosphate hydrolases"/>
    <property type="match status" value="1"/>
</dbReference>
<evidence type="ECO:0000313" key="5">
    <source>
        <dbReference type="EMBL" id="WMJ17701.1"/>
    </source>
</evidence>
<dbReference type="GO" id="GO:0005524">
    <property type="term" value="F:ATP binding"/>
    <property type="evidence" value="ECO:0007669"/>
    <property type="project" value="UniProtKB-KW"/>
</dbReference>
<dbReference type="RefSeq" id="WP_307898944.1">
    <property type="nucleotide sequence ID" value="NZ_CP133076.1"/>
</dbReference>
<dbReference type="InterPro" id="IPR027417">
    <property type="entry name" value="P-loop_NTPase"/>
</dbReference>
<sequence>MLTVHNVNKQYPGNRQALRGASFELREGERVILLGPNGAGKTTLIKCIVGLVAPDGGSIHLNGVDVVCRSSYARQSVAVVFEEADNSYSYCR</sequence>
<name>A0ABY9MI24_9BACL</name>
<dbReference type="Proteomes" id="UP001223761">
    <property type="component" value="Chromosome"/>
</dbReference>
<dbReference type="EMBL" id="CP133076">
    <property type="protein sequence ID" value="WMJ17701.1"/>
    <property type="molecule type" value="Genomic_DNA"/>
</dbReference>
<reference evidence="5 6" key="1">
    <citation type="submission" date="2023-08" db="EMBL/GenBank/DDBJ databases">
        <title>Genome sequencing of the thermostable Gram positive bacteria Geobacillus proteiniphilus strain T-6.</title>
        <authorList>
            <person name="Shulami S."/>
            <person name="Shoham Y."/>
        </authorList>
    </citation>
    <scope>NUCLEOTIDE SEQUENCE [LARGE SCALE GENOMIC DNA]</scope>
    <source>
        <strain evidence="5 6">T-6</strain>
    </source>
</reference>
<gene>
    <name evidence="5" type="ORF">RA955_06530</name>
</gene>
<keyword evidence="3 5" id="KW-0067">ATP-binding</keyword>
<dbReference type="InterPro" id="IPR003439">
    <property type="entry name" value="ABC_transporter-like_ATP-bd"/>
</dbReference>
<proteinExistence type="predicted"/>
<dbReference type="PANTHER" id="PTHR42939:SF1">
    <property type="entry name" value="ABC TRANSPORTER ATP-BINDING PROTEIN ALBC-RELATED"/>
    <property type="match status" value="1"/>
</dbReference>
<dbReference type="PANTHER" id="PTHR42939">
    <property type="entry name" value="ABC TRANSPORTER ATP-BINDING PROTEIN ALBC-RELATED"/>
    <property type="match status" value="1"/>
</dbReference>
<evidence type="ECO:0000259" key="4">
    <source>
        <dbReference type="Pfam" id="PF00005"/>
    </source>
</evidence>
<evidence type="ECO:0000256" key="3">
    <source>
        <dbReference type="ARBA" id="ARBA00022840"/>
    </source>
</evidence>
<organism evidence="5 6">
    <name type="scientific">Geobacillus proteiniphilus</name>
    <dbReference type="NCBI Taxonomy" id="860353"/>
    <lineage>
        <taxon>Bacteria</taxon>
        <taxon>Bacillati</taxon>
        <taxon>Bacillota</taxon>
        <taxon>Bacilli</taxon>
        <taxon>Bacillales</taxon>
        <taxon>Anoxybacillaceae</taxon>
        <taxon>Geobacillus</taxon>
    </lineage>
</organism>
<dbReference type="SUPFAM" id="SSF52540">
    <property type="entry name" value="P-loop containing nucleoside triphosphate hydrolases"/>
    <property type="match status" value="1"/>
</dbReference>
<dbReference type="Pfam" id="PF00005">
    <property type="entry name" value="ABC_tran"/>
    <property type="match status" value="1"/>
</dbReference>
<keyword evidence="1" id="KW-0813">Transport</keyword>
<accession>A0ABY9MI24</accession>
<evidence type="ECO:0000313" key="6">
    <source>
        <dbReference type="Proteomes" id="UP001223761"/>
    </source>
</evidence>
<evidence type="ECO:0000256" key="1">
    <source>
        <dbReference type="ARBA" id="ARBA00022448"/>
    </source>
</evidence>